<evidence type="ECO:0000256" key="1">
    <source>
        <dbReference type="ARBA" id="ARBA00010283"/>
    </source>
</evidence>
<dbReference type="PANTHER" id="PTHR19368:SF15">
    <property type="entry name" value="XLR_SYCP3_FAM9 DOMAIN-CONTAINING PROTEIN"/>
    <property type="match status" value="1"/>
</dbReference>
<evidence type="ECO:0000259" key="4">
    <source>
        <dbReference type="Pfam" id="PF04803"/>
    </source>
</evidence>
<accession>A0ABQ8TIX6</accession>
<gene>
    <name evidence="5" type="ORF">ANN_12598</name>
</gene>
<keyword evidence="2" id="KW-0175">Coiled coil</keyword>
<evidence type="ECO:0000256" key="2">
    <source>
        <dbReference type="SAM" id="Coils"/>
    </source>
</evidence>
<feature type="region of interest" description="Disordered" evidence="3">
    <location>
        <begin position="1"/>
        <end position="29"/>
    </location>
</feature>
<feature type="domain" description="XLR/SYCP3/FAM9" evidence="4">
    <location>
        <begin position="81"/>
        <end position="212"/>
    </location>
</feature>
<feature type="coiled-coil region" evidence="2">
    <location>
        <begin position="185"/>
        <end position="219"/>
    </location>
</feature>
<evidence type="ECO:0000313" key="5">
    <source>
        <dbReference type="EMBL" id="KAJ4445912.1"/>
    </source>
</evidence>
<dbReference type="InterPro" id="IPR051443">
    <property type="entry name" value="XLR/SYCP3"/>
</dbReference>
<organism evidence="5 6">
    <name type="scientific">Periplaneta americana</name>
    <name type="common">American cockroach</name>
    <name type="synonym">Blatta americana</name>
    <dbReference type="NCBI Taxonomy" id="6978"/>
    <lineage>
        <taxon>Eukaryota</taxon>
        <taxon>Metazoa</taxon>
        <taxon>Ecdysozoa</taxon>
        <taxon>Arthropoda</taxon>
        <taxon>Hexapoda</taxon>
        <taxon>Insecta</taxon>
        <taxon>Pterygota</taxon>
        <taxon>Neoptera</taxon>
        <taxon>Polyneoptera</taxon>
        <taxon>Dictyoptera</taxon>
        <taxon>Blattodea</taxon>
        <taxon>Blattoidea</taxon>
        <taxon>Blattidae</taxon>
        <taxon>Blattinae</taxon>
        <taxon>Periplaneta</taxon>
    </lineage>
</organism>
<comment type="caution">
    <text evidence="5">The sequence shown here is derived from an EMBL/GenBank/DDBJ whole genome shotgun (WGS) entry which is preliminary data.</text>
</comment>
<feature type="coiled-coil region" evidence="2">
    <location>
        <begin position="106"/>
        <end position="133"/>
    </location>
</feature>
<dbReference type="InterPro" id="IPR006888">
    <property type="entry name" value="XLR/SYCP3/FAM9_dom"/>
</dbReference>
<proteinExistence type="inferred from homology"/>
<comment type="similarity">
    <text evidence="1">Belongs to the XLR/SYCP3 family.</text>
</comment>
<sequence length="236" mass="27507">MPKSKKSKSKEEIELSSSPQLSEEEIPVKNDSKLKKLSKKKIFGLEGNGEGVESSVNNNANIDYGNDFRKMLDVIGTDLNKVMQAKKQRMEQFHTGAIKVNEMKLKNMMKDQAETRKEQHEDLQRNVNSVLEQWNIDVSRLKEQEDKLLKIVQHQIKIIQQARAAQIQRIASIRQIHDSYHKVFLQQNEKENEQCGSVLQELRKELSELQKKLMLESQKEEMVQMQKSLQQSMLFI</sequence>
<keyword evidence="6" id="KW-1185">Reference proteome</keyword>
<dbReference type="PANTHER" id="PTHR19368">
    <property type="entry name" value="XLR/SCP3/FAM9"/>
    <property type="match status" value="1"/>
</dbReference>
<evidence type="ECO:0000256" key="3">
    <source>
        <dbReference type="SAM" id="MobiDB-lite"/>
    </source>
</evidence>
<dbReference type="EMBL" id="JAJSOF020000009">
    <property type="protein sequence ID" value="KAJ4445912.1"/>
    <property type="molecule type" value="Genomic_DNA"/>
</dbReference>
<dbReference type="Proteomes" id="UP001148838">
    <property type="component" value="Unassembled WGS sequence"/>
</dbReference>
<protein>
    <recommendedName>
        <fullName evidence="4">XLR/SYCP3/FAM9 domain-containing protein</fullName>
    </recommendedName>
</protein>
<name>A0ABQ8TIX6_PERAM</name>
<evidence type="ECO:0000313" key="6">
    <source>
        <dbReference type="Proteomes" id="UP001148838"/>
    </source>
</evidence>
<reference evidence="5 6" key="1">
    <citation type="journal article" date="2022" name="Allergy">
        <title>Genome assembly and annotation of Periplaneta americana reveal a comprehensive cockroach allergen profile.</title>
        <authorList>
            <person name="Wang L."/>
            <person name="Xiong Q."/>
            <person name="Saelim N."/>
            <person name="Wang L."/>
            <person name="Nong W."/>
            <person name="Wan A.T."/>
            <person name="Shi M."/>
            <person name="Liu X."/>
            <person name="Cao Q."/>
            <person name="Hui J.H.L."/>
            <person name="Sookrung N."/>
            <person name="Leung T.F."/>
            <person name="Tungtrongchitr A."/>
            <person name="Tsui S.K.W."/>
        </authorList>
    </citation>
    <scope>NUCLEOTIDE SEQUENCE [LARGE SCALE GENOMIC DNA]</scope>
    <source>
        <strain evidence="5">PWHHKU_190912</strain>
    </source>
</reference>
<dbReference type="Pfam" id="PF04803">
    <property type="entry name" value="Cor1"/>
    <property type="match status" value="1"/>
</dbReference>